<comment type="caution">
    <text evidence="1">The sequence shown here is derived from an EMBL/GenBank/DDBJ whole genome shotgun (WGS) entry which is preliminary data.</text>
</comment>
<dbReference type="Proteomes" id="UP001328107">
    <property type="component" value="Unassembled WGS sequence"/>
</dbReference>
<protein>
    <submittedName>
        <fullName evidence="1">Uncharacterized protein</fullName>
    </submittedName>
</protein>
<evidence type="ECO:0000313" key="2">
    <source>
        <dbReference type="Proteomes" id="UP001328107"/>
    </source>
</evidence>
<gene>
    <name evidence="1" type="ORF">PMAYCL1PPCAC_14789</name>
</gene>
<name>A0AAN5HX78_9BILA</name>
<proteinExistence type="predicted"/>
<dbReference type="EMBL" id="BTRK01000004">
    <property type="protein sequence ID" value="GMR44594.1"/>
    <property type="molecule type" value="Genomic_DNA"/>
</dbReference>
<organism evidence="1 2">
    <name type="scientific">Pristionchus mayeri</name>
    <dbReference type="NCBI Taxonomy" id="1317129"/>
    <lineage>
        <taxon>Eukaryota</taxon>
        <taxon>Metazoa</taxon>
        <taxon>Ecdysozoa</taxon>
        <taxon>Nematoda</taxon>
        <taxon>Chromadorea</taxon>
        <taxon>Rhabditida</taxon>
        <taxon>Rhabditina</taxon>
        <taxon>Diplogasteromorpha</taxon>
        <taxon>Diplogasteroidea</taxon>
        <taxon>Neodiplogasteridae</taxon>
        <taxon>Pristionchus</taxon>
    </lineage>
</organism>
<accession>A0AAN5HX78</accession>
<evidence type="ECO:0000313" key="1">
    <source>
        <dbReference type="EMBL" id="GMR44594.1"/>
    </source>
</evidence>
<dbReference type="AlphaFoldDB" id="A0AAN5HX78"/>
<reference evidence="2" key="1">
    <citation type="submission" date="2022-10" db="EMBL/GenBank/DDBJ databases">
        <title>Genome assembly of Pristionchus species.</title>
        <authorList>
            <person name="Yoshida K."/>
            <person name="Sommer R.J."/>
        </authorList>
    </citation>
    <scope>NUCLEOTIDE SEQUENCE [LARGE SCALE GENOMIC DNA]</scope>
    <source>
        <strain evidence="2">RS5460</strain>
    </source>
</reference>
<keyword evidence="2" id="KW-1185">Reference proteome</keyword>
<sequence>LEHLAIDLHLNRLIVMLQLIRARSRHLNRDPSDARKSRRRIDDELRGEELACAVVLILRCKRVVQSEIPQLARLPGR</sequence>
<feature type="non-terminal residue" evidence="1">
    <location>
        <position position="77"/>
    </location>
</feature>
<feature type="non-terminal residue" evidence="1">
    <location>
        <position position="1"/>
    </location>
</feature>